<feature type="compositionally biased region" description="Basic and acidic residues" evidence="12">
    <location>
        <begin position="122"/>
        <end position="134"/>
    </location>
</feature>
<evidence type="ECO:0000256" key="2">
    <source>
        <dbReference type="ARBA" id="ARBA00008085"/>
    </source>
</evidence>
<dbReference type="EMBL" id="ML978712">
    <property type="protein sequence ID" value="KAF2091162.1"/>
    <property type="molecule type" value="Genomic_DNA"/>
</dbReference>
<evidence type="ECO:0000256" key="11">
    <source>
        <dbReference type="ARBA" id="ARBA00055676"/>
    </source>
</evidence>
<dbReference type="PANTHER" id="PTHR11109:SF7">
    <property type="entry name" value="GTP CYCLOHYDROLASE 1"/>
    <property type="match status" value="1"/>
</dbReference>
<dbReference type="AlphaFoldDB" id="A0A9P4I0Y0"/>
<evidence type="ECO:0000313" key="15">
    <source>
        <dbReference type="Proteomes" id="UP000799776"/>
    </source>
</evidence>
<dbReference type="InterPro" id="IPR001474">
    <property type="entry name" value="GTP_CycHdrlase_I"/>
</dbReference>
<name>A0A9P4I0Y0_9PEZI</name>
<dbReference type="GO" id="GO:0008270">
    <property type="term" value="F:zinc ion binding"/>
    <property type="evidence" value="ECO:0007669"/>
    <property type="project" value="TreeGrafter"/>
</dbReference>
<dbReference type="Gene3D" id="3.30.1130.10">
    <property type="match status" value="1"/>
</dbReference>
<dbReference type="GO" id="GO:0005525">
    <property type="term" value="F:GTP binding"/>
    <property type="evidence" value="ECO:0007669"/>
    <property type="project" value="UniProtKB-KW"/>
</dbReference>
<evidence type="ECO:0000313" key="14">
    <source>
        <dbReference type="EMBL" id="KAF2091162.1"/>
    </source>
</evidence>
<evidence type="ECO:0000256" key="5">
    <source>
        <dbReference type="ARBA" id="ARBA00022533"/>
    </source>
</evidence>
<feature type="compositionally biased region" description="Polar residues" evidence="12">
    <location>
        <begin position="15"/>
        <end position="27"/>
    </location>
</feature>
<dbReference type="InterPro" id="IPR020602">
    <property type="entry name" value="GTP_CycHdrlase_I_dom"/>
</dbReference>
<dbReference type="NCBIfam" id="NF006826">
    <property type="entry name" value="PRK09347.1-3"/>
    <property type="match status" value="1"/>
</dbReference>
<dbReference type="Pfam" id="PF01227">
    <property type="entry name" value="GTP_cyclohydroI"/>
    <property type="match status" value="1"/>
</dbReference>
<dbReference type="InterPro" id="IPR043133">
    <property type="entry name" value="GTP-CH-I_C/QueF"/>
</dbReference>
<comment type="similarity">
    <text evidence="2">Belongs to the GTP cyclohydrolase I family.</text>
</comment>
<evidence type="ECO:0000256" key="1">
    <source>
        <dbReference type="ARBA" id="ARBA00005080"/>
    </source>
</evidence>
<dbReference type="Proteomes" id="UP000799776">
    <property type="component" value="Unassembled WGS sequence"/>
</dbReference>
<evidence type="ECO:0000256" key="9">
    <source>
        <dbReference type="ARBA" id="ARBA00023134"/>
    </source>
</evidence>
<dbReference type="FunFam" id="1.10.286.10:FF:000003">
    <property type="entry name" value="GTP cyclohydrolase 1"/>
    <property type="match status" value="1"/>
</dbReference>
<dbReference type="GO" id="GO:0006729">
    <property type="term" value="P:tetrahydrobiopterin biosynthetic process"/>
    <property type="evidence" value="ECO:0007669"/>
    <property type="project" value="TreeGrafter"/>
</dbReference>
<comment type="function">
    <text evidence="11">GTP cyclohydrolase 1 is the first enzyme in the biosynthetic pathway leading to folic acid.</text>
</comment>
<keyword evidence="9" id="KW-0342">GTP-binding</keyword>
<feature type="compositionally biased region" description="Basic and acidic residues" evidence="12">
    <location>
        <begin position="28"/>
        <end position="37"/>
    </location>
</feature>
<evidence type="ECO:0000256" key="3">
    <source>
        <dbReference type="ARBA" id="ARBA00012715"/>
    </source>
</evidence>
<protein>
    <recommendedName>
        <fullName evidence="4">GTP cyclohydrolase 1</fullName>
        <ecNumber evidence="3">3.5.4.16</ecNumber>
    </recommendedName>
    <alternativeName>
        <fullName evidence="10">GTP cyclohydrolase I</fullName>
    </alternativeName>
</protein>
<comment type="pathway">
    <text evidence="1">Cofactor biosynthesis; 7,8-dihydroneopterin triphosphate biosynthesis; 7,8-dihydroneopterin triphosphate from GTP: step 1/1.</text>
</comment>
<dbReference type="SUPFAM" id="SSF55620">
    <property type="entry name" value="Tetrahydrobiopterin biosynthesis enzymes-like"/>
    <property type="match status" value="1"/>
</dbReference>
<gene>
    <name evidence="14" type="ORF">K490DRAFT_33904</name>
</gene>
<organism evidence="14 15">
    <name type="scientific">Saccharata proteae CBS 121410</name>
    <dbReference type="NCBI Taxonomy" id="1314787"/>
    <lineage>
        <taxon>Eukaryota</taxon>
        <taxon>Fungi</taxon>
        <taxon>Dikarya</taxon>
        <taxon>Ascomycota</taxon>
        <taxon>Pezizomycotina</taxon>
        <taxon>Dothideomycetes</taxon>
        <taxon>Dothideomycetes incertae sedis</taxon>
        <taxon>Botryosphaeriales</taxon>
        <taxon>Saccharataceae</taxon>
        <taxon>Saccharata</taxon>
    </lineage>
</organism>
<evidence type="ECO:0000256" key="8">
    <source>
        <dbReference type="ARBA" id="ARBA00022909"/>
    </source>
</evidence>
<dbReference type="NCBIfam" id="TIGR00063">
    <property type="entry name" value="folE"/>
    <property type="match status" value="1"/>
</dbReference>
<dbReference type="PANTHER" id="PTHR11109">
    <property type="entry name" value="GTP CYCLOHYDROLASE I"/>
    <property type="match status" value="1"/>
</dbReference>
<keyword evidence="7" id="KW-0378">Hydrolase</keyword>
<dbReference type="NCBIfam" id="NF006825">
    <property type="entry name" value="PRK09347.1-2"/>
    <property type="match status" value="1"/>
</dbReference>
<dbReference type="FunFam" id="3.30.1130.10:FF:000012">
    <property type="entry name" value="GTP cyclohydrolase 1"/>
    <property type="match status" value="1"/>
</dbReference>
<feature type="domain" description="GTP cyclohydrolase I" evidence="13">
    <location>
        <begin position="142"/>
        <end position="317"/>
    </location>
</feature>
<dbReference type="EC" id="3.5.4.16" evidence="3"/>
<feature type="region of interest" description="Disordered" evidence="12">
    <location>
        <begin position="1"/>
        <end position="134"/>
    </location>
</feature>
<feature type="compositionally biased region" description="Polar residues" evidence="12">
    <location>
        <begin position="99"/>
        <end position="108"/>
    </location>
</feature>
<dbReference type="HAMAP" id="MF_00223">
    <property type="entry name" value="FolE"/>
    <property type="match status" value="1"/>
</dbReference>
<evidence type="ECO:0000259" key="13">
    <source>
        <dbReference type="Pfam" id="PF01227"/>
    </source>
</evidence>
<dbReference type="Gene3D" id="1.10.286.10">
    <property type="match status" value="1"/>
</dbReference>
<feature type="compositionally biased region" description="Basic and acidic residues" evidence="12">
    <location>
        <begin position="78"/>
        <end position="89"/>
    </location>
</feature>
<keyword evidence="5" id="KW-0021">Allosteric enzyme</keyword>
<dbReference type="CDD" id="cd00642">
    <property type="entry name" value="GTP_cyclohydro1"/>
    <property type="match status" value="1"/>
</dbReference>
<dbReference type="OrthoDB" id="4966at2759"/>
<proteinExistence type="inferred from homology"/>
<evidence type="ECO:0000256" key="12">
    <source>
        <dbReference type="SAM" id="MobiDB-lite"/>
    </source>
</evidence>
<dbReference type="PROSITE" id="PS00860">
    <property type="entry name" value="GTP_CYCLOHYDROL_1_2"/>
    <property type="match status" value="1"/>
</dbReference>
<dbReference type="GO" id="GO:0046656">
    <property type="term" value="P:folic acid biosynthetic process"/>
    <property type="evidence" value="ECO:0007669"/>
    <property type="project" value="UniProtKB-KW"/>
</dbReference>
<keyword evidence="6" id="KW-0547">Nucleotide-binding</keyword>
<sequence length="321" mass="36175">MEPDSSKPMSAVPSHLTNGTSTPNSPTETRDRRERENLFASIQSSHSTRQPIDLTAPNSVYAKPQTHRKAMHALNGIEEERARDPRDDAGPPTPLAISRPQSPFTQHPTIDFDGLSWPSLGTRERKEATDEQKDERLAKLSGAVKTILECLGEDPNREGLLETPERYAKAMLFFTKGYEENLFDIVNRAVFHEDHDELVIVKDIEVFSLCEHHLVPFTGKMHIGYIPNRRVLGLSKLARIAEMFARRLQVQERLTKQVALALSEVLQPQGVAVVMESSHLCMVMRGVEKTTSTTTTSCMLGRMRSTAKTREEFLNLVFGRR</sequence>
<keyword evidence="8" id="KW-0289">Folate biosynthesis</keyword>
<comment type="caution">
    <text evidence="14">The sequence shown here is derived from an EMBL/GenBank/DDBJ whole genome shotgun (WGS) entry which is preliminary data.</text>
</comment>
<dbReference type="PROSITE" id="PS00859">
    <property type="entry name" value="GTP_CYCLOHYDROL_1_1"/>
    <property type="match status" value="1"/>
</dbReference>
<dbReference type="GO" id="GO:0046654">
    <property type="term" value="P:tetrahydrofolate biosynthetic process"/>
    <property type="evidence" value="ECO:0007669"/>
    <property type="project" value="InterPro"/>
</dbReference>
<keyword evidence="15" id="KW-1185">Reference proteome</keyword>
<feature type="compositionally biased region" description="Polar residues" evidence="12">
    <location>
        <begin position="40"/>
        <end position="50"/>
    </location>
</feature>
<dbReference type="GO" id="GO:0005737">
    <property type="term" value="C:cytoplasm"/>
    <property type="evidence" value="ECO:0007669"/>
    <property type="project" value="TreeGrafter"/>
</dbReference>
<dbReference type="InterPro" id="IPR043134">
    <property type="entry name" value="GTP-CH-I_N"/>
</dbReference>
<evidence type="ECO:0000256" key="10">
    <source>
        <dbReference type="ARBA" id="ARBA00030854"/>
    </source>
</evidence>
<evidence type="ECO:0000256" key="6">
    <source>
        <dbReference type="ARBA" id="ARBA00022741"/>
    </source>
</evidence>
<dbReference type="GO" id="GO:0003934">
    <property type="term" value="F:GTP cyclohydrolase I activity"/>
    <property type="evidence" value="ECO:0007669"/>
    <property type="project" value="UniProtKB-EC"/>
</dbReference>
<dbReference type="InterPro" id="IPR018234">
    <property type="entry name" value="GTP_CycHdrlase_I_CS"/>
</dbReference>
<reference evidence="14" key="1">
    <citation type="journal article" date="2020" name="Stud. Mycol.">
        <title>101 Dothideomycetes genomes: a test case for predicting lifestyles and emergence of pathogens.</title>
        <authorList>
            <person name="Haridas S."/>
            <person name="Albert R."/>
            <person name="Binder M."/>
            <person name="Bloem J."/>
            <person name="Labutti K."/>
            <person name="Salamov A."/>
            <person name="Andreopoulos B."/>
            <person name="Baker S."/>
            <person name="Barry K."/>
            <person name="Bills G."/>
            <person name="Bluhm B."/>
            <person name="Cannon C."/>
            <person name="Castanera R."/>
            <person name="Culley D."/>
            <person name="Daum C."/>
            <person name="Ezra D."/>
            <person name="Gonzalez J."/>
            <person name="Henrissat B."/>
            <person name="Kuo A."/>
            <person name="Liang C."/>
            <person name="Lipzen A."/>
            <person name="Lutzoni F."/>
            <person name="Magnuson J."/>
            <person name="Mondo S."/>
            <person name="Nolan M."/>
            <person name="Ohm R."/>
            <person name="Pangilinan J."/>
            <person name="Park H.-J."/>
            <person name="Ramirez L."/>
            <person name="Alfaro M."/>
            <person name="Sun H."/>
            <person name="Tritt A."/>
            <person name="Yoshinaga Y."/>
            <person name="Zwiers L.-H."/>
            <person name="Turgeon B."/>
            <person name="Goodwin S."/>
            <person name="Spatafora J."/>
            <person name="Crous P."/>
            <person name="Grigoriev I."/>
        </authorList>
    </citation>
    <scope>NUCLEOTIDE SEQUENCE</scope>
    <source>
        <strain evidence="14">CBS 121410</strain>
    </source>
</reference>
<evidence type="ECO:0000256" key="7">
    <source>
        <dbReference type="ARBA" id="ARBA00022801"/>
    </source>
</evidence>
<evidence type="ECO:0000256" key="4">
    <source>
        <dbReference type="ARBA" id="ARBA00017272"/>
    </source>
</evidence>
<accession>A0A9P4I0Y0</accession>